<accession>A0ABT2ZFH7</accession>
<evidence type="ECO:0008006" key="3">
    <source>
        <dbReference type="Google" id="ProtNLM"/>
    </source>
</evidence>
<dbReference type="RefSeq" id="WP_263735555.1">
    <property type="nucleotide sequence ID" value="NZ_JAOWKY010000004.1"/>
</dbReference>
<dbReference type="Proteomes" id="UP001652542">
    <property type="component" value="Unassembled WGS sequence"/>
</dbReference>
<gene>
    <name evidence="1" type="ORF">OEW28_14710</name>
</gene>
<name>A0ABT2ZFH7_9RHOB</name>
<sequence>MIQFEALYQLRRYEEAAQAMAHVAHPDNRQRVWAAGIAAQLGREDEVRRQLDAVAADAPDCDHLALADRSYHCEMEDSREHMLEGIRKALSIWREG</sequence>
<proteinExistence type="predicted"/>
<evidence type="ECO:0000313" key="2">
    <source>
        <dbReference type="Proteomes" id="UP001652542"/>
    </source>
</evidence>
<organism evidence="1 2">
    <name type="scientific">Albidovulum marisflavi</name>
    <dbReference type="NCBI Taxonomy" id="2984159"/>
    <lineage>
        <taxon>Bacteria</taxon>
        <taxon>Pseudomonadati</taxon>
        <taxon>Pseudomonadota</taxon>
        <taxon>Alphaproteobacteria</taxon>
        <taxon>Rhodobacterales</taxon>
        <taxon>Paracoccaceae</taxon>
        <taxon>Albidovulum</taxon>
    </lineage>
</organism>
<keyword evidence="2" id="KW-1185">Reference proteome</keyword>
<dbReference type="EMBL" id="JAOWKY010000004">
    <property type="protein sequence ID" value="MCV2869882.1"/>
    <property type="molecule type" value="Genomic_DNA"/>
</dbReference>
<reference evidence="1 2" key="1">
    <citation type="submission" date="2022-10" db="EMBL/GenBank/DDBJ databases">
        <title>Defluviimonas sp. nov., isolated from ocean surface water.</title>
        <authorList>
            <person name="He W."/>
            <person name="Wang L."/>
            <person name="Zhang D.-F."/>
        </authorList>
    </citation>
    <scope>NUCLEOTIDE SEQUENCE [LARGE SCALE GENOMIC DNA]</scope>
    <source>
        <strain evidence="1 2">WL0002</strain>
    </source>
</reference>
<protein>
    <recommendedName>
        <fullName evidence="3">Tetratricopeptide repeat protein</fullName>
    </recommendedName>
</protein>
<comment type="caution">
    <text evidence="1">The sequence shown here is derived from an EMBL/GenBank/DDBJ whole genome shotgun (WGS) entry which is preliminary data.</text>
</comment>
<evidence type="ECO:0000313" key="1">
    <source>
        <dbReference type="EMBL" id="MCV2869882.1"/>
    </source>
</evidence>